<feature type="signal peptide" evidence="2">
    <location>
        <begin position="1"/>
        <end position="19"/>
    </location>
</feature>
<keyword evidence="1" id="KW-0812">Transmembrane</keyword>
<feature type="transmembrane region" description="Helical" evidence="1">
    <location>
        <begin position="101"/>
        <end position="119"/>
    </location>
</feature>
<keyword evidence="4" id="KW-1185">Reference proteome</keyword>
<feature type="chain" id="PRO_5020631735" evidence="2">
    <location>
        <begin position="20"/>
        <end position="180"/>
    </location>
</feature>
<name>A0A4D7QKS2_9HYPH</name>
<dbReference type="Proteomes" id="UP000298588">
    <property type="component" value="Chromosome"/>
</dbReference>
<proteinExistence type="predicted"/>
<feature type="transmembrane region" description="Helical" evidence="1">
    <location>
        <begin position="70"/>
        <end position="89"/>
    </location>
</feature>
<dbReference type="EMBL" id="CP039865">
    <property type="protein sequence ID" value="QCK88290.1"/>
    <property type="molecule type" value="Genomic_DNA"/>
</dbReference>
<dbReference type="RefSeq" id="WP_137101617.1">
    <property type="nucleotide sequence ID" value="NZ_CP039865.1"/>
</dbReference>
<accession>A0A4D7QKS2</accession>
<evidence type="ECO:0000256" key="2">
    <source>
        <dbReference type="SAM" id="SignalP"/>
    </source>
</evidence>
<feature type="transmembrane region" description="Helical" evidence="1">
    <location>
        <begin position="139"/>
        <end position="161"/>
    </location>
</feature>
<keyword evidence="1" id="KW-0472">Membrane</keyword>
<keyword evidence="1" id="KW-1133">Transmembrane helix</keyword>
<protein>
    <submittedName>
        <fullName evidence="3">Uncharacterized protein</fullName>
    </submittedName>
</protein>
<dbReference type="OrthoDB" id="8479242at2"/>
<reference evidence="3 4" key="1">
    <citation type="submission" date="2019-04" db="EMBL/GenBank/DDBJ databases">
        <title>Phreatobacter aquaticus sp. nov.</title>
        <authorList>
            <person name="Choi A."/>
            <person name="Baek K."/>
        </authorList>
    </citation>
    <scope>NUCLEOTIDE SEQUENCE [LARGE SCALE GENOMIC DNA]</scope>
    <source>
        <strain evidence="3 4">NMCR1094</strain>
    </source>
</reference>
<dbReference type="KEGG" id="paqt:E8L99_22270"/>
<organism evidence="3 4">
    <name type="scientific">Phreatobacter aquaticus</name>
    <dbReference type="NCBI Taxonomy" id="2570229"/>
    <lineage>
        <taxon>Bacteria</taxon>
        <taxon>Pseudomonadati</taxon>
        <taxon>Pseudomonadota</taxon>
        <taxon>Alphaproteobacteria</taxon>
        <taxon>Hyphomicrobiales</taxon>
        <taxon>Phreatobacteraceae</taxon>
        <taxon>Phreatobacter</taxon>
    </lineage>
</organism>
<evidence type="ECO:0000313" key="3">
    <source>
        <dbReference type="EMBL" id="QCK88290.1"/>
    </source>
</evidence>
<sequence>MRRLIVTFCAIYLAAVALASATTGWGLIEAVPGYRLSILWMSPETLAARLDAFVGAGRIFEAEVYAGAHAVSWAIMLTLVLVGTIRPFLGPSEPIANMRSSAVVLGGLAGLVLLAHWSRPLLDEASRIPSASTTLSSMPAYWLVGMAVSAAITGAHLSMLAHDAVLWARARYSGPQASAA</sequence>
<keyword evidence="2" id="KW-0732">Signal</keyword>
<dbReference type="AlphaFoldDB" id="A0A4D7QKS2"/>
<evidence type="ECO:0000256" key="1">
    <source>
        <dbReference type="SAM" id="Phobius"/>
    </source>
</evidence>
<gene>
    <name evidence="3" type="ORF">E8L99_22270</name>
</gene>
<evidence type="ECO:0000313" key="4">
    <source>
        <dbReference type="Proteomes" id="UP000298588"/>
    </source>
</evidence>